<dbReference type="OrthoDB" id="6354873at2759"/>
<dbReference type="PANTHER" id="PTHR21624">
    <property type="entry name" value="STEROL DESATURASE-RELATED PROTEIN"/>
    <property type="match status" value="1"/>
</dbReference>
<reference evidence="8" key="1">
    <citation type="submission" date="2020-11" db="EMBL/GenBank/DDBJ databases">
        <authorList>
            <person name="Tran Van P."/>
        </authorList>
    </citation>
    <scope>NUCLEOTIDE SEQUENCE</scope>
</reference>
<protein>
    <recommendedName>
        <fullName evidence="7">Fatty acid hydroxylase domain-containing protein</fullName>
    </recommendedName>
</protein>
<evidence type="ECO:0000259" key="7">
    <source>
        <dbReference type="Pfam" id="PF04116"/>
    </source>
</evidence>
<sequence length="415" mass="47861">MELEMRYGNETIVSGVKDGLQRLGYLFYAIDPKDSTFLDVKDVPNYVDLAIPVFVTGMIIELSYKMLRVMRKRTPHEVNHADTVTSLYAGLLQEVFRAATRGFTTTVYIWLYNNYRLVDLPIDSMFTWLLGALSLDFFYYWFHRANHEINVLWAAHQVHHSSEEYNLSTALRQSITQNIPIILVYFPMAAYLPPTHFVVHYQLNLLYQFWIHTEEVTSIGFLEHVLMTPSHHRVHHGANRYCIDKNYGACLIIWDKAFGTFAAENDRVVYGLTHPVASYNPWTVQGGHYAHIWNKIKAMPTLMDKVWAVLKGPGWHPGTARLGDPNELPDHKFPMKKYRRPLSALTALYLIFQTAATTVNLQHYYYSLKSNITNGEQQDCPSTCGCSWTGFPPWSPLNDCGVNGFHARTLCWWPI</sequence>
<evidence type="ECO:0000313" key="8">
    <source>
        <dbReference type="EMBL" id="CAD7275231.1"/>
    </source>
</evidence>
<name>A0A7R9GBT0_9CRUS</name>
<dbReference type="Pfam" id="PF04116">
    <property type="entry name" value="FA_hydroxylase"/>
    <property type="match status" value="1"/>
</dbReference>
<feature type="non-terminal residue" evidence="8">
    <location>
        <position position="1"/>
    </location>
</feature>
<dbReference type="GO" id="GO:0050479">
    <property type="term" value="F:glyceryl-ether monooxygenase activity"/>
    <property type="evidence" value="ECO:0007669"/>
    <property type="project" value="TreeGrafter"/>
</dbReference>
<dbReference type="InterPro" id="IPR006694">
    <property type="entry name" value="Fatty_acid_hydroxylase"/>
</dbReference>
<accession>A0A7R9GBT0</accession>
<evidence type="ECO:0000256" key="2">
    <source>
        <dbReference type="ARBA" id="ARBA00022692"/>
    </source>
</evidence>
<evidence type="ECO:0000256" key="5">
    <source>
        <dbReference type="ARBA" id="ARBA00023098"/>
    </source>
</evidence>
<dbReference type="GO" id="GO:0005783">
    <property type="term" value="C:endoplasmic reticulum"/>
    <property type="evidence" value="ECO:0007669"/>
    <property type="project" value="TreeGrafter"/>
</dbReference>
<keyword evidence="3" id="KW-1133">Transmembrane helix</keyword>
<proteinExistence type="predicted"/>
<keyword evidence="9" id="KW-1185">Reference proteome</keyword>
<dbReference type="EMBL" id="OA882416">
    <property type="protein sequence ID" value="CAD7275231.1"/>
    <property type="molecule type" value="Genomic_DNA"/>
</dbReference>
<organism evidence="8">
    <name type="scientific">Notodromas monacha</name>
    <dbReference type="NCBI Taxonomy" id="399045"/>
    <lineage>
        <taxon>Eukaryota</taxon>
        <taxon>Metazoa</taxon>
        <taxon>Ecdysozoa</taxon>
        <taxon>Arthropoda</taxon>
        <taxon>Crustacea</taxon>
        <taxon>Oligostraca</taxon>
        <taxon>Ostracoda</taxon>
        <taxon>Podocopa</taxon>
        <taxon>Podocopida</taxon>
        <taxon>Cypridocopina</taxon>
        <taxon>Cypridoidea</taxon>
        <taxon>Cyprididae</taxon>
        <taxon>Notodromas</taxon>
    </lineage>
</organism>
<feature type="domain" description="Fatty acid hydroxylase" evidence="7">
    <location>
        <begin position="128"/>
        <end position="260"/>
    </location>
</feature>
<dbReference type="GO" id="GO:0005506">
    <property type="term" value="F:iron ion binding"/>
    <property type="evidence" value="ECO:0007669"/>
    <property type="project" value="InterPro"/>
</dbReference>
<dbReference type="GO" id="GO:0006643">
    <property type="term" value="P:membrane lipid metabolic process"/>
    <property type="evidence" value="ECO:0007669"/>
    <property type="project" value="TreeGrafter"/>
</dbReference>
<evidence type="ECO:0000256" key="1">
    <source>
        <dbReference type="ARBA" id="ARBA00004127"/>
    </source>
</evidence>
<dbReference type="AlphaFoldDB" id="A0A7R9GBT0"/>
<keyword evidence="5" id="KW-0443">Lipid metabolism</keyword>
<evidence type="ECO:0000256" key="3">
    <source>
        <dbReference type="ARBA" id="ARBA00022989"/>
    </source>
</evidence>
<keyword evidence="6" id="KW-0472">Membrane</keyword>
<keyword evidence="2" id="KW-0812">Transmembrane</keyword>
<evidence type="ECO:0000256" key="6">
    <source>
        <dbReference type="ARBA" id="ARBA00023136"/>
    </source>
</evidence>
<dbReference type="InterPro" id="IPR051689">
    <property type="entry name" value="Sterol_desaturase/TMEM195"/>
</dbReference>
<gene>
    <name evidence="8" type="ORF">NMOB1V02_LOCUS3031</name>
</gene>
<evidence type="ECO:0000256" key="4">
    <source>
        <dbReference type="ARBA" id="ARBA00023002"/>
    </source>
</evidence>
<dbReference type="GO" id="GO:0016020">
    <property type="term" value="C:membrane"/>
    <property type="evidence" value="ECO:0007669"/>
    <property type="project" value="GOC"/>
</dbReference>
<dbReference type="Proteomes" id="UP000678499">
    <property type="component" value="Unassembled WGS sequence"/>
</dbReference>
<comment type="subcellular location">
    <subcellularLocation>
        <location evidence="1">Endomembrane system</location>
        <topology evidence="1">Multi-pass membrane protein</topology>
    </subcellularLocation>
</comment>
<dbReference type="GO" id="GO:0008610">
    <property type="term" value="P:lipid biosynthetic process"/>
    <property type="evidence" value="ECO:0007669"/>
    <property type="project" value="InterPro"/>
</dbReference>
<keyword evidence="4" id="KW-0560">Oxidoreductase</keyword>
<dbReference type="EMBL" id="CAJPEX010000379">
    <property type="protein sequence ID" value="CAG0915383.1"/>
    <property type="molecule type" value="Genomic_DNA"/>
</dbReference>
<dbReference type="PANTHER" id="PTHR21624:SF1">
    <property type="entry name" value="ALKYLGLYCEROL MONOOXYGENASE"/>
    <property type="match status" value="1"/>
</dbReference>
<evidence type="ECO:0000313" key="9">
    <source>
        <dbReference type="Proteomes" id="UP000678499"/>
    </source>
</evidence>